<dbReference type="InterPro" id="IPR032015">
    <property type="entry name" value="SCAB-Ig"/>
</dbReference>
<evidence type="ECO:0000259" key="5">
    <source>
        <dbReference type="Pfam" id="PF17684"/>
    </source>
</evidence>
<feature type="domain" description="Stomatal closure-related actin-binding protein PH" evidence="5">
    <location>
        <begin position="386"/>
        <end position="493"/>
    </location>
</feature>
<sequence>MQEEAVRMVSSDVNFAKGQFPEYKIGANNMIIEPEKSSEIIPLKEIVARETAQLLEQHKRLSVRDLKEKFEKGLLGANKLSNEAKWREVASLDRQVLLKKLRDTLESLRGEWLVLIEMMLKKQSHWSDSPPFLITFFNQLSIVEALAVQLTQREGELLHEKAEVKKLANFLKQATEDARKVAEEERAIALAEIEKAKAAIKRVEQALEEHELSTTSTENQELEELRKEIQEARRIKMLHQPSRVMDMEHELRALRKLVLEKTQLCIQLKKELAMIKKLQDEGPHLYELEGSESLGSCLRIVCRSDSAPGISNYSIQWYRVNAEGSRKEIISGATKEIYAPEPFDVGRILHAEMNLNDQRVTLMTMSPIDPAAGLGSYVEALSKKSDSEFNVVVTQANGRDYASNSVHVFHVGKLRIKLRKGRSTKAKESYSASMQLCGVRGGGNAAAKAVFWQSKKGLVFTLAFESERERNAAIMLARKFASDCNVLLLGPDDQAPAGT</sequence>
<dbReference type="PANTHER" id="PTHR31172:SF3">
    <property type="entry name" value="STOMATAL CLOSURE-RELATED ACTIN-BINDING PROTEIN 1"/>
    <property type="match status" value="1"/>
</dbReference>
<dbReference type="Gene3D" id="1.20.5.440">
    <property type="entry name" value="ATP synthase delta/epsilon subunit, C-terminal domain"/>
    <property type="match status" value="1"/>
</dbReference>
<feature type="domain" description="Stomatal closure-related actin-binding protein coiled-coil" evidence="4">
    <location>
        <begin position="139"/>
        <end position="272"/>
    </location>
</feature>
<dbReference type="EMBL" id="LR862130">
    <property type="protein sequence ID" value="CAD1829578.1"/>
    <property type="molecule type" value="Genomic_DNA"/>
</dbReference>
<accession>A0A6V7PG58</accession>
<feature type="domain" description="Stomatal closure-related actin-binding protein actin-binding" evidence="3">
    <location>
        <begin position="43"/>
        <end position="85"/>
    </location>
</feature>
<feature type="domain" description="Stomatal closure-related actin-binding protein Ig" evidence="2">
    <location>
        <begin position="286"/>
        <end position="382"/>
    </location>
</feature>
<dbReference type="PANTHER" id="PTHR31172">
    <property type="entry name" value="STOMATAL CLOSURE-RELATED ACTIN-BINDING PROTEIN 1"/>
    <property type="match status" value="1"/>
</dbReference>
<evidence type="ECO:0008006" key="7">
    <source>
        <dbReference type="Google" id="ProtNLM"/>
    </source>
</evidence>
<dbReference type="Pfam" id="PF16709">
    <property type="entry name" value="SCAB-Ig"/>
    <property type="match status" value="1"/>
</dbReference>
<evidence type="ECO:0000256" key="1">
    <source>
        <dbReference type="SAM" id="Coils"/>
    </source>
</evidence>
<dbReference type="Gene3D" id="2.60.40.2700">
    <property type="match status" value="1"/>
</dbReference>
<evidence type="ECO:0000259" key="3">
    <source>
        <dbReference type="Pfam" id="PF16711"/>
    </source>
</evidence>
<dbReference type="InterPro" id="IPR032009">
    <property type="entry name" value="SCAB_CC"/>
</dbReference>
<proteinExistence type="predicted"/>
<organism evidence="6">
    <name type="scientific">Ananas comosus var. bracteatus</name>
    <name type="common">red pineapple</name>
    <dbReference type="NCBI Taxonomy" id="296719"/>
    <lineage>
        <taxon>Eukaryota</taxon>
        <taxon>Viridiplantae</taxon>
        <taxon>Streptophyta</taxon>
        <taxon>Embryophyta</taxon>
        <taxon>Tracheophyta</taxon>
        <taxon>Spermatophyta</taxon>
        <taxon>Magnoliopsida</taxon>
        <taxon>Liliopsida</taxon>
        <taxon>Poales</taxon>
        <taxon>Bromeliaceae</taxon>
        <taxon>Bromelioideae</taxon>
        <taxon>Ananas</taxon>
    </lineage>
</organism>
<keyword evidence="1" id="KW-0175">Coiled coil</keyword>
<dbReference type="CDD" id="cd13232">
    <property type="entry name" value="Ig-PH_SCAB1"/>
    <property type="match status" value="1"/>
</dbReference>
<feature type="coiled-coil region" evidence="1">
    <location>
        <begin position="172"/>
        <end position="235"/>
    </location>
</feature>
<protein>
    <recommendedName>
        <fullName evidence="7">Stomatal closure-related actin-binding protein 1</fullName>
    </recommendedName>
</protein>
<dbReference type="Pfam" id="PF17684">
    <property type="entry name" value="SCAB-PH"/>
    <property type="match status" value="1"/>
</dbReference>
<dbReference type="GO" id="GO:0010119">
    <property type="term" value="P:regulation of stomatal movement"/>
    <property type="evidence" value="ECO:0007669"/>
    <property type="project" value="InterPro"/>
</dbReference>
<dbReference type="Pfam" id="PF16711">
    <property type="entry name" value="SCAB-ABD"/>
    <property type="match status" value="1"/>
</dbReference>
<dbReference type="AlphaFoldDB" id="A0A6V7PG58"/>
<gene>
    <name evidence="6" type="ORF">CB5_LOCUS12789</name>
</gene>
<reference evidence="6" key="1">
    <citation type="submission" date="2020-07" db="EMBL/GenBank/DDBJ databases">
        <authorList>
            <person name="Lin J."/>
        </authorList>
    </citation>
    <scope>NUCLEOTIDE SEQUENCE</scope>
</reference>
<evidence type="ECO:0000259" key="2">
    <source>
        <dbReference type="Pfam" id="PF16709"/>
    </source>
</evidence>
<name>A0A6V7PG58_ANACO</name>
<evidence type="ECO:0000259" key="4">
    <source>
        <dbReference type="Pfam" id="PF16712"/>
    </source>
</evidence>
<dbReference type="GO" id="GO:0003779">
    <property type="term" value="F:actin binding"/>
    <property type="evidence" value="ECO:0007669"/>
    <property type="project" value="InterPro"/>
</dbReference>
<dbReference type="InterPro" id="IPR039640">
    <property type="entry name" value="SCAB"/>
</dbReference>
<dbReference type="Gene3D" id="2.30.29.140">
    <property type="match status" value="1"/>
</dbReference>
<dbReference type="InterPro" id="IPR032012">
    <property type="entry name" value="SCAB-ABD"/>
</dbReference>
<dbReference type="GO" id="GO:0007015">
    <property type="term" value="P:actin filament organization"/>
    <property type="evidence" value="ECO:0007669"/>
    <property type="project" value="InterPro"/>
</dbReference>
<dbReference type="InterPro" id="IPR041144">
    <property type="entry name" value="SCAB-PH"/>
</dbReference>
<evidence type="ECO:0000313" key="6">
    <source>
        <dbReference type="EMBL" id="CAD1829578.1"/>
    </source>
</evidence>
<dbReference type="Pfam" id="PF16712">
    <property type="entry name" value="SCAB_CC"/>
    <property type="match status" value="1"/>
</dbReference>